<dbReference type="OrthoDB" id="441522at2759"/>
<gene>
    <name evidence="1" type="ORF">PGLA1383_LOCUS18211</name>
</gene>
<dbReference type="EMBL" id="CAJNNV010011557">
    <property type="protein sequence ID" value="CAE8599870.1"/>
    <property type="molecule type" value="Genomic_DNA"/>
</dbReference>
<evidence type="ECO:0000313" key="2">
    <source>
        <dbReference type="Proteomes" id="UP000654075"/>
    </source>
</evidence>
<evidence type="ECO:0000313" key="1">
    <source>
        <dbReference type="EMBL" id="CAE8599870.1"/>
    </source>
</evidence>
<name>A0A813ENA9_POLGL</name>
<organism evidence="1 2">
    <name type="scientific">Polarella glacialis</name>
    <name type="common">Dinoflagellate</name>
    <dbReference type="NCBI Taxonomy" id="89957"/>
    <lineage>
        <taxon>Eukaryota</taxon>
        <taxon>Sar</taxon>
        <taxon>Alveolata</taxon>
        <taxon>Dinophyceae</taxon>
        <taxon>Suessiales</taxon>
        <taxon>Suessiaceae</taxon>
        <taxon>Polarella</taxon>
    </lineage>
</organism>
<sequence length="315" mass="35456">MCQHSRGNLQYNWQRDGTRVQLKSAQMKWNKTHRLWLVQFQNVKLKEDDAATSNFDELLLALYTPRGILVYQHDLKHGRSAEGLHTAVSGSGIYVYGPTGQTDWSQALDVILQKLDASACHFLGNFSLKDGLLSELAADRPQTTLQVYKDLPLADLSSKARGDSLKALVREVDSMLHPAGMITDADSHAFDWLRGGAKIKCKSAQLCWSRSRQYWQISFHNIKLQAFGIREMATFDELLLALYTPRGVYVYKHDLEFAVSTQGVRTATSGHLVTMNGPKGEQNWQEALEAILTKLDAESIGCKRLAFVPFRRLKG</sequence>
<proteinExistence type="predicted"/>
<dbReference type="Proteomes" id="UP000654075">
    <property type="component" value="Unassembled WGS sequence"/>
</dbReference>
<protein>
    <submittedName>
        <fullName evidence="1">Uncharacterized protein</fullName>
    </submittedName>
</protein>
<dbReference type="AlphaFoldDB" id="A0A813ENA9"/>
<accession>A0A813ENA9</accession>
<keyword evidence="2" id="KW-1185">Reference proteome</keyword>
<comment type="caution">
    <text evidence="1">The sequence shown here is derived from an EMBL/GenBank/DDBJ whole genome shotgun (WGS) entry which is preliminary data.</text>
</comment>
<reference evidence="1" key="1">
    <citation type="submission" date="2021-02" db="EMBL/GenBank/DDBJ databases">
        <authorList>
            <person name="Dougan E. K."/>
            <person name="Rhodes N."/>
            <person name="Thang M."/>
            <person name="Chan C."/>
        </authorList>
    </citation>
    <scope>NUCLEOTIDE SEQUENCE</scope>
</reference>